<feature type="domain" description="CsbD-like" evidence="2">
    <location>
        <begin position="5"/>
        <end position="55"/>
    </location>
</feature>
<proteinExistence type="inferred from homology"/>
<dbReference type="RefSeq" id="WP_200556840.1">
    <property type="nucleotide sequence ID" value="NZ_JAEPES010000004.1"/>
</dbReference>
<comment type="caution">
    <text evidence="3">The sequence shown here is derived from an EMBL/GenBank/DDBJ whole genome shotgun (WGS) entry which is preliminary data.</text>
</comment>
<evidence type="ECO:0000313" key="4">
    <source>
        <dbReference type="Proteomes" id="UP000636458"/>
    </source>
</evidence>
<reference evidence="3" key="1">
    <citation type="submission" date="2021-01" db="EMBL/GenBank/DDBJ databases">
        <title>Lacisediminihabitans sp. nov. strain G11-30, isolated from Antarctic Soil.</title>
        <authorList>
            <person name="Li J."/>
        </authorList>
    </citation>
    <scope>NUCLEOTIDE SEQUENCE</scope>
    <source>
        <strain evidence="3">G11-30</strain>
    </source>
</reference>
<evidence type="ECO:0000256" key="1">
    <source>
        <dbReference type="ARBA" id="ARBA00009129"/>
    </source>
</evidence>
<dbReference type="Proteomes" id="UP000636458">
    <property type="component" value="Unassembled WGS sequence"/>
</dbReference>
<dbReference type="InterPro" id="IPR008462">
    <property type="entry name" value="CsbD"/>
</dbReference>
<sequence>MALGDDIKKTAEEAIGKGKEALGKATGNDKLVAEGKADQVKAGVKKTAADVKDTLAGDK</sequence>
<dbReference type="AlphaFoldDB" id="A0A934STE3"/>
<dbReference type="EMBL" id="JAEPES010000004">
    <property type="protein sequence ID" value="MBK4348653.1"/>
    <property type="molecule type" value="Genomic_DNA"/>
</dbReference>
<evidence type="ECO:0000313" key="3">
    <source>
        <dbReference type="EMBL" id="MBK4348653.1"/>
    </source>
</evidence>
<protein>
    <submittedName>
        <fullName evidence="3">CsbD family protein</fullName>
    </submittedName>
</protein>
<dbReference type="Pfam" id="PF05532">
    <property type="entry name" value="CsbD"/>
    <property type="match status" value="1"/>
</dbReference>
<comment type="similarity">
    <text evidence="1">Belongs to the UPF0337 (CsbD) family.</text>
</comment>
<name>A0A934STE3_9MICO</name>
<dbReference type="Gene3D" id="1.10.1470.10">
    <property type="entry name" value="YjbJ"/>
    <property type="match status" value="1"/>
</dbReference>
<keyword evidence="4" id="KW-1185">Reference proteome</keyword>
<dbReference type="InterPro" id="IPR036629">
    <property type="entry name" value="YjbJ_sf"/>
</dbReference>
<evidence type="ECO:0000259" key="2">
    <source>
        <dbReference type="Pfam" id="PF05532"/>
    </source>
</evidence>
<organism evidence="3 4">
    <name type="scientific">Lacisediminihabitans changchengi</name>
    <dbReference type="NCBI Taxonomy" id="2787634"/>
    <lineage>
        <taxon>Bacteria</taxon>
        <taxon>Bacillati</taxon>
        <taxon>Actinomycetota</taxon>
        <taxon>Actinomycetes</taxon>
        <taxon>Micrococcales</taxon>
        <taxon>Microbacteriaceae</taxon>
        <taxon>Lacisediminihabitans</taxon>
    </lineage>
</organism>
<gene>
    <name evidence="3" type="ORF">IV501_13505</name>
</gene>
<dbReference type="SUPFAM" id="SSF69047">
    <property type="entry name" value="Hypothetical protein YjbJ"/>
    <property type="match status" value="1"/>
</dbReference>
<accession>A0A934STE3</accession>